<keyword evidence="4" id="KW-1185">Reference proteome</keyword>
<evidence type="ECO:0000256" key="1">
    <source>
        <dbReference type="ARBA" id="ARBA00022722"/>
    </source>
</evidence>
<gene>
    <name evidence="3" type="ORF">J1N35_023114</name>
</gene>
<dbReference type="GO" id="GO:0008408">
    <property type="term" value="F:3'-5' exonuclease activity"/>
    <property type="evidence" value="ECO:0007669"/>
    <property type="project" value="TreeGrafter"/>
</dbReference>
<accession>A0A9D3VHV7</accession>
<reference evidence="3 4" key="1">
    <citation type="journal article" date="2021" name="Plant Biotechnol. J.">
        <title>Multi-omics assisted identification of the key and species-specific regulatory components of drought-tolerant mechanisms in Gossypium stocksii.</title>
        <authorList>
            <person name="Yu D."/>
            <person name="Ke L."/>
            <person name="Zhang D."/>
            <person name="Wu Y."/>
            <person name="Sun Y."/>
            <person name="Mei J."/>
            <person name="Sun J."/>
            <person name="Sun Y."/>
        </authorList>
    </citation>
    <scope>NUCLEOTIDE SEQUENCE [LARGE SCALE GENOMIC DNA]</scope>
    <source>
        <strain evidence="4">cv. E1</strain>
        <tissue evidence="3">Leaf</tissue>
    </source>
</reference>
<dbReference type="Gene3D" id="3.30.420.10">
    <property type="entry name" value="Ribonuclease H-like superfamily/Ribonuclease H"/>
    <property type="match status" value="1"/>
</dbReference>
<dbReference type="InterPro" id="IPR051132">
    <property type="entry name" value="3-5_Exonuclease_domain"/>
</dbReference>
<protein>
    <recommendedName>
        <fullName evidence="5">3'-5' exonuclease domain-containing protein</fullName>
    </recommendedName>
</protein>
<dbReference type="GO" id="GO:0005634">
    <property type="term" value="C:nucleus"/>
    <property type="evidence" value="ECO:0007669"/>
    <property type="project" value="TreeGrafter"/>
</dbReference>
<evidence type="ECO:0000256" key="2">
    <source>
        <dbReference type="ARBA" id="ARBA00022801"/>
    </source>
</evidence>
<keyword evidence="2" id="KW-0378">Hydrolase</keyword>
<dbReference type="OrthoDB" id="446462at2759"/>
<keyword evidence="1" id="KW-0540">Nuclease</keyword>
<proteinExistence type="predicted"/>
<dbReference type="PANTHER" id="PTHR13620">
    <property type="entry name" value="3-5 EXONUCLEASE"/>
    <property type="match status" value="1"/>
</dbReference>
<dbReference type="GO" id="GO:0005737">
    <property type="term" value="C:cytoplasm"/>
    <property type="evidence" value="ECO:0007669"/>
    <property type="project" value="TreeGrafter"/>
</dbReference>
<evidence type="ECO:0000313" key="3">
    <source>
        <dbReference type="EMBL" id="KAH1083353.1"/>
    </source>
</evidence>
<sequence length="204" mass="23179">MGSVTQLMGAEVVMADGTVLVTEEILYTISLERCVDLIWKDMIEHEDMVAGLDVTWYQYNSLDYIPLLAICIRIDCVLIRFGGFIFGHLPQSLQRFLNNKNISFVGVHIKEDVNRSIRNNLPLEIRNAVDVGELAADVLHQPRLRGLGLERLAAEVLELPFRSRSSRMAQVYYRGSLRLEMNEIESLTTDAYVAYKLGKKLLGF</sequence>
<dbReference type="PANTHER" id="PTHR13620:SF102">
    <property type="entry name" value="PROTEIN RISC-INTERACTING CLEARING 3'-5' EXORIBONUCLEASE 2"/>
    <property type="match status" value="1"/>
</dbReference>
<dbReference type="GO" id="GO:0003676">
    <property type="term" value="F:nucleic acid binding"/>
    <property type="evidence" value="ECO:0007669"/>
    <property type="project" value="InterPro"/>
</dbReference>
<dbReference type="SUPFAM" id="SSF53098">
    <property type="entry name" value="Ribonuclease H-like"/>
    <property type="match status" value="1"/>
</dbReference>
<comment type="caution">
    <text evidence="3">The sequence shown here is derived from an EMBL/GenBank/DDBJ whole genome shotgun (WGS) entry which is preliminary data.</text>
</comment>
<dbReference type="InterPro" id="IPR036397">
    <property type="entry name" value="RNaseH_sf"/>
</dbReference>
<dbReference type="EMBL" id="JAIQCV010000007">
    <property type="protein sequence ID" value="KAH1083353.1"/>
    <property type="molecule type" value="Genomic_DNA"/>
</dbReference>
<organism evidence="3 4">
    <name type="scientific">Gossypium stocksii</name>
    <dbReference type="NCBI Taxonomy" id="47602"/>
    <lineage>
        <taxon>Eukaryota</taxon>
        <taxon>Viridiplantae</taxon>
        <taxon>Streptophyta</taxon>
        <taxon>Embryophyta</taxon>
        <taxon>Tracheophyta</taxon>
        <taxon>Spermatophyta</taxon>
        <taxon>Magnoliopsida</taxon>
        <taxon>eudicotyledons</taxon>
        <taxon>Gunneridae</taxon>
        <taxon>Pentapetalae</taxon>
        <taxon>rosids</taxon>
        <taxon>malvids</taxon>
        <taxon>Malvales</taxon>
        <taxon>Malvaceae</taxon>
        <taxon>Malvoideae</taxon>
        <taxon>Gossypium</taxon>
    </lineage>
</organism>
<name>A0A9D3VHV7_9ROSI</name>
<dbReference type="InterPro" id="IPR012337">
    <property type="entry name" value="RNaseH-like_sf"/>
</dbReference>
<dbReference type="AlphaFoldDB" id="A0A9D3VHV7"/>
<dbReference type="Proteomes" id="UP000828251">
    <property type="component" value="Unassembled WGS sequence"/>
</dbReference>
<evidence type="ECO:0008006" key="5">
    <source>
        <dbReference type="Google" id="ProtNLM"/>
    </source>
</evidence>
<evidence type="ECO:0000313" key="4">
    <source>
        <dbReference type="Proteomes" id="UP000828251"/>
    </source>
</evidence>